<dbReference type="Gene3D" id="1.20.120.70">
    <property type="entry name" value="Tobacco mosaic virus-like, coat protein"/>
    <property type="match status" value="1"/>
</dbReference>
<sequence>MSLGVLEAVRNLFGGDLANVPVIMSYTNWDSRHRRLQMHDWAKLDDLVDWLRQVRYMGFHVRVNRDHIKQLYAVIIVRAPFSATQRFPEGVLYVDVDNVHVRTLIDQIVLSLDLPIRHIDQIVDLIDQIVLSLDMPDRQIEKGGMAYDSSDAKRAFDVGMQSLMAAMLSEEDAAGAQVGLARKVQAEVGEKAIYLFDQIGYFNNASQVVIADIRVVTRDDDFAILSVAAQGAFLTSNTYCQFTVDPSAVVIDNIGVKLAPVRPTVTLVD</sequence>
<keyword evidence="3" id="KW-1185">Reference proteome</keyword>
<evidence type="ECO:0000259" key="1">
    <source>
        <dbReference type="Pfam" id="PF22532"/>
    </source>
</evidence>
<dbReference type="OrthoDB" id="7323582at2759"/>
<protein>
    <recommendedName>
        <fullName evidence="1">Nonstructural protein WIV domain-containing protein</fullName>
    </recommendedName>
</protein>
<dbReference type="EMBL" id="WIXP02000007">
    <property type="protein sequence ID" value="KAF6208316.1"/>
    <property type="molecule type" value="Genomic_DNA"/>
</dbReference>
<reference evidence="2" key="1">
    <citation type="journal article" date="2021" name="Mol. Ecol. Resour.">
        <title>Apolygus lucorum genome provides insights into omnivorousness and mesophyll feeding.</title>
        <authorList>
            <person name="Liu Y."/>
            <person name="Liu H."/>
            <person name="Wang H."/>
            <person name="Huang T."/>
            <person name="Liu B."/>
            <person name="Yang B."/>
            <person name="Yin L."/>
            <person name="Li B."/>
            <person name="Zhang Y."/>
            <person name="Zhang S."/>
            <person name="Jiang F."/>
            <person name="Zhang X."/>
            <person name="Ren Y."/>
            <person name="Wang B."/>
            <person name="Wang S."/>
            <person name="Lu Y."/>
            <person name="Wu K."/>
            <person name="Fan W."/>
            <person name="Wang G."/>
        </authorList>
    </citation>
    <scope>NUCLEOTIDE SEQUENCE</scope>
    <source>
        <strain evidence="2">12Hb</strain>
    </source>
</reference>
<name>A0A6A4JLW9_APOLU</name>
<organism evidence="2 3">
    <name type="scientific">Apolygus lucorum</name>
    <name type="common">Small green plant bug</name>
    <name type="synonym">Lygocoris lucorum</name>
    <dbReference type="NCBI Taxonomy" id="248454"/>
    <lineage>
        <taxon>Eukaryota</taxon>
        <taxon>Metazoa</taxon>
        <taxon>Ecdysozoa</taxon>
        <taxon>Arthropoda</taxon>
        <taxon>Hexapoda</taxon>
        <taxon>Insecta</taxon>
        <taxon>Pterygota</taxon>
        <taxon>Neoptera</taxon>
        <taxon>Paraneoptera</taxon>
        <taxon>Hemiptera</taxon>
        <taxon>Heteroptera</taxon>
        <taxon>Panheteroptera</taxon>
        <taxon>Cimicomorpha</taxon>
        <taxon>Miridae</taxon>
        <taxon>Mirini</taxon>
        <taxon>Apolygus</taxon>
    </lineage>
</organism>
<accession>A0A6A4JLW9</accession>
<feature type="domain" description="Nonstructural protein WIV" evidence="1">
    <location>
        <begin position="176"/>
        <end position="230"/>
    </location>
</feature>
<comment type="caution">
    <text evidence="2">The sequence shown here is derived from an EMBL/GenBank/DDBJ whole genome shotgun (WGS) entry which is preliminary data.</text>
</comment>
<proteinExistence type="predicted"/>
<evidence type="ECO:0000313" key="3">
    <source>
        <dbReference type="Proteomes" id="UP000466442"/>
    </source>
</evidence>
<dbReference type="InterPro" id="IPR036417">
    <property type="entry name" value="TMV-like_coat_sf"/>
</dbReference>
<dbReference type="GO" id="GO:0005198">
    <property type="term" value="F:structural molecule activity"/>
    <property type="evidence" value="ECO:0007669"/>
    <property type="project" value="InterPro"/>
</dbReference>
<dbReference type="SUPFAM" id="SSF47195">
    <property type="entry name" value="TMV-like viral coat proteins"/>
    <property type="match status" value="1"/>
</dbReference>
<gene>
    <name evidence="2" type="ORF">GE061_016770</name>
</gene>
<dbReference type="Pfam" id="PF22532">
    <property type="entry name" value="WIV_dom"/>
    <property type="match status" value="1"/>
</dbReference>
<dbReference type="InterPro" id="IPR001337">
    <property type="entry name" value="TMV-like_coat"/>
</dbReference>
<dbReference type="Pfam" id="PF00721">
    <property type="entry name" value="TMV_coat"/>
    <property type="match status" value="1"/>
</dbReference>
<dbReference type="Proteomes" id="UP000466442">
    <property type="component" value="Unassembled WGS sequence"/>
</dbReference>
<dbReference type="AlphaFoldDB" id="A0A6A4JLW9"/>
<evidence type="ECO:0000313" key="2">
    <source>
        <dbReference type="EMBL" id="KAF6208316.1"/>
    </source>
</evidence>
<dbReference type="InterPro" id="IPR054449">
    <property type="entry name" value="WIV_dom"/>
</dbReference>